<accession>A0A3S5BZR1</accession>
<dbReference type="EMBL" id="CAAALY010080097">
    <property type="protein sequence ID" value="VEL26416.1"/>
    <property type="molecule type" value="Genomic_DNA"/>
</dbReference>
<evidence type="ECO:0000313" key="2">
    <source>
        <dbReference type="EMBL" id="VEL26416.1"/>
    </source>
</evidence>
<protein>
    <submittedName>
        <fullName evidence="2">Uncharacterized protein</fullName>
    </submittedName>
</protein>
<feature type="region of interest" description="Disordered" evidence="1">
    <location>
        <begin position="34"/>
        <end position="54"/>
    </location>
</feature>
<proteinExistence type="predicted"/>
<sequence length="244" mass="26187">MLRSITSHLLHPSCVSLLSNSGFNFDAHGPPNISSNPQLSIPNTSQFHSSQVPNAYHEPQRIPSLISGPSAHQIPSCSFTSTAACCVPSFSATSSSFSSSNCSSFGCIPQKAVSPGGIILGSNGQITGTSISQKTTCISPSGVRISEDLSRPTSVIPIVPAPTNANIFNFVLDEEEVWTDLRMGDDHRAIRVGSAAEFHDKREVVGPEGKDKDEGEEYKDKYEAVLGKESCLHQVSYRESTLIY</sequence>
<organism evidence="2 3">
    <name type="scientific">Protopolystoma xenopodis</name>
    <dbReference type="NCBI Taxonomy" id="117903"/>
    <lineage>
        <taxon>Eukaryota</taxon>
        <taxon>Metazoa</taxon>
        <taxon>Spiralia</taxon>
        <taxon>Lophotrochozoa</taxon>
        <taxon>Platyhelminthes</taxon>
        <taxon>Monogenea</taxon>
        <taxon>Polyopisthocotylea</taxon>
        <taxon>Polystomatidea</taxon>
        <taxon>Polystomatidae</taxon>
        <taxon>Protopolystoma</taxon>
    </lineage>
</organism>
<gene>
    <name evidence="2" type="ORF">PXEA_LOCUS19856</name>
</gene>
<keyword evidence="3" id="KW-1185">Reference proteome</keyword>
<dbReference type="AlphaFoldDB" id="A0A3S5BZR1"/>
<feature type="compositionally biased region" description="Polar residues" evidence="1">
    <location>
        <begin position="34"/>
        <end position="53"/>
    </location>
</feature>
<name>A0A3S5BZR1_9PLAT</name>
<comment type="caution">
    <text evidence="2">The sequence shown here is derived from an EMBL/GenBank/DDBJ whole genome shotgun (WGS) entry which is preliminary data.</text>
</comment>
<dbReference type="Proteomes" id="UP000784294">
    <property type="component" value="Unassembled WGS sequence"/>
</dbReference>
<reference evidence="2" key="1">
    <citation type="submission" date="2018-11" db="EMBL/GenBank/DDBJ databases">
        <authorList>
            <consortium name="Pathogen Informatics"/>
        </authorList>
    </citation>
    <scope>NUCLEOTIDE SEQUENCE</scope>
</reference>
<evidence type="ECO:0000313" key="3">
    <source>
        <dbReference type="Proteomes" id="UP000784294"/>
    </source>
</evidence>
<evidence type="ECO:0000256" key="1">
    <source>
        <dbReference type="SAM" id="MobiDB-lite"/>
    </source>
</evidence>